<dbReference type="EMBL" id="JBHUHX010000018">
    <property type="protein sequence ID" value="MFD2112044.1"/>
    <property type="molecule type" value="Genomic_DNA"/>
</dbReference>
<proteinExistence type="predicted"/>
<evidence type="ECO:0000313" key="1">
    <source>
        <dbReference type="EMBL" id="MFD2112044.1"/>
    </source>
</evidence>
<sequence length="140" mass="14459">MQSGQLHFAIVTGAPGEDIEVRSLRNGTELALSAEEVPLLAAALLNATAASAGPPQEVHANLKLDLDARPFELFAELLQGALQAREGAVDLPDLPTELVRVESDHGAAAAGELRVTLYPSDALLRFAAAGRAADADLGGV</sequence>
<name>A0ABW4Y7M0_9GAMM</name>
<comment type="caution">
    <text evidence="1">The sequence shown here is derived from an EMBL/GenBank/DDBJ whole genome shotgun (WGS) entry which is preliminary data.</text>
</comment>
<protein>
    <submittedName>
        <fullName evidence="1">Uncharacterized protein</fullName>
    </submittedName>
</protein>
<organism evidence="1 2">
    <name type="scientific">Thiorhodococcus fuscus</name>
    <dbReference type="NCBI Taxonomy" id="527200"/>
    <lineage>
        <taxon>Bacteria</taxon>
        <taxon>Pseudomonadati</taxon>
        <taxon>Pseudomonadota</taxon>
        <taxon>Gammaproteobacteria</taxon>
        <taxon>Chromatiales</taxon>
        <taxon>Chromatiaceae</taxon>
        <taxon>Thiorhodococcus</taxon>
    </lineage>
</organism>
<dbReference type="RefSeq" id="WP_386025991.1">
    <property type="nucleotide sequence ID" value="NZ_JBHUHX010000018.1"/>
</dbReference>
<keyword evidence="2" id="KW-1185">Reference proteome</keyword>
<reference evidence="2" key="1">
    <citation type="journal article" date="2019" name="Int. J. Syst. Evol. Microbiol.">
        <title>The Global Catalogue of Microorganisms (GCM) 10K type strain sequencing project: providing services to taxonomists for standard genome sequencing and annotation.</title>
        <authorList>
            <consortium name="The Broad Institute Genomics Platform"/>
            <consortium name="The Broad Institute Genome Sequencing Center for Infectious Disease"/>
            <person name="Wu L."/>
            <person name="Ma J."/>
        </authorList>
    </citation>
    <scope>NUCLEOTIDE SEQUENCE [LARGE SCALE GENOMIC DNA]</scope>
    <source>
        <strain evidence="2">KACC 12597</strain>
    </source>
</reference>
<dbReference type="Proteomes" id="UP001597337">
    <property type="component" value="Unassembled WGS sequence"/>
</dbReference>
<evidence type="ECO:0000313" key="2">
    <source>
        <dbReference type="Proteomes" id="UP001597337"/>
    </source>
</evidence>
<gene>
    <name evidence="1" type="ORF">ACFSJC_09355</name>
</gene>
<accession>A0ABW4Y7M0</accession>